<reference evidence="2 3" key="1">
    <citation type="submission" date="2019-09" db="EMBL/GenBank/DDBJ databases">
        <title>Chitinophaga ginsengihumi sp. nov., isolated from soil of ginseng rhizosphere.</title>
        <authorList>
            <person name="Lee J."/>
        </authorList>
    </citation>
    <scope>NUCLEOTIDE SEQUENCE [LARGE SCALE GENOMIC DNA]</scope>
    <source>
        <strain evidence="2 3">BN140078</strain>
    </source>
</reference>
<feature type="chain" id="PRO_5022973224" evidence="1">
    <location>
        <begin position="22"/>
        <end position="283"/>
    </location>
</feature>
<dbReference type="AlphaFoldDB" id="A0A5B2VVL8"/>
<evidence type="ECO:0000313" key="3">
    <source>
        <dbReference type="Proteomes" id="UP000324611"/>
    </source>
</evidence>
<evidence type="ECO:0000313" key="2">
    <source>
        <dbReference type="EMBL" id="KAA2242608.1"/>
    </source>
</evidence>
<keyword evidence="3" id="KW-1185">Reference proteome</keyword>
<feature type="signal peptide" evidence="1">
    <location>
        <begin position="1"/>
        <end position="21"/>
    </location>
</feature>
<gene>
    <name evidence="2" type="ORF">F0L74_08725</name>
</gene>
<reference evidence="2 3" key="2">
    <citation type="submission" date="2019-09" db="EMBL/GenBank/DDBJ databases">
        <authorList>
            <person name="Jin C."/>
        </authorList>
    </citation>
    <scope>NUCLEOTIDE SEQUENCE [LARGE SCALE GENOMIC DNA]</scope>
    <source>
        <strain evidence="2 3">BN140078</strain>
    </source>
</reference>
<proteinExistence type="predicted"/>
<dbReference type="EMBL" id="VUOC01000002">
    <property type="protein sequence ID" value="KAA2242608.1"/>
    <property type="molecule type" value="Genomic_DNA"/>
</dbReference>
<dbReference type="InterPro" id="IPR021314">
    <property type="entry name" value="DUF2911"/>
</dbReference>
<dbReference type="Pfam" id="PF11138">
    <property type="entry name" value="DUF2911"/>
    <property type="match status" value="1"/>
</dbReference>
<sequence length="283" mass="31002">MKKHLLLAAMLLAGISYQTKAQVPGLPNSSATQTVIQELGLGKITVSYSRPNVKGRKIFGGLVPYGQVWRTGANTATSISFSEDVIIEGHNIAAGEYALFSIPEKDAWTIILNKATGQWGAYKYDQGADVLRFKVKTAQAAARQESFTIQFANSSTETVDLSLSWDHTTAAVHVQANDDARITANIEQLMEGKDISNLIYFNSIQYFVLHKKDSDKALGWAARAQKDFPKNAAFELFESRLRLRKGDKAGARAAAEKGIQVAKENKSGEYVMLNQEALALAKD</sequence>
<protein>
    <submittedName>
        <fullName evidence="2">DUF2911 domain-containing protein</fullName>
    </submittedName>
</protein>
<accession>A0A5B2VVL8</accession>
<dbReference type="Proteomes" id="UP000324611">
    <property type="component" value="Unassembled WGS sequence"/>
</dbReference>
<evidence type="ECO:0000256" key="1">
    <source>
        <dbReference type="SAM" id="SignalP"/>
    </source>
</evidence>
<organism evidence="2 3">
    <name type="scientific">Chitinophaga agrisoli</name>
    <dbReference type="NCBI Taxonomy" id="2607653"/>
    <lineage>
        <taxon>Bacteria</taxon>
        <taxon>Pseudomonadati</taxon>
        <taxon>Bacteroidota</taxon>
        <taxon>Chitinophagia</taxon>
        <taxon>Chitinophagales</taxon>
        <taxon>Chitinophagaceae</taxon>
        <taxon>Chitinophaga</taxon>
    </lineage>
</organism>
<comment type="caution">
    <text evidence="2">The sequence shown here is derived from an EMBL/GenBank/DDBJ whole genome shotgun (WGS) entry which is preliminary data.</text>
</comment>
<keyword evidence="1" id="KW-0732">Signal</keyword>
<name>A0A5B2VVL8_9BACT</name>
<dbReference type="RefSeq" id="WP_149837480.1">
    <property type="nucleotide sequence ID" value="NZ_VUOC01000002.1"/>
</dbReference>